<dbReference type="STRING" id="1562970.ING2E5B_2025"/>
<gene>
    <name evidence="3" type="ORF">ING2E5B_2025</name>
</gene>
<keyword evidence="4" id="KW-1185">Reference proteome</keyword>
<dbReference type="Gene3D" id="2.60.40.2370">
    <property type="entry name" value="NigD-like, C-terminal beta sandwich domain"/>
    <property type="match status" value="1"/>
</dbReference>
<feature type="domain" description="NigD-like C-terminal" evidence="2">
    <location>
        <begin position="107"/>
        <end position="214"/>
    </location>
</feature>
<accession>A0A098C1J3</accession>
<evidence type="ECO:0000259" key="1">
    <source>
        <dbReference type="Pfam" id="PF12667"/>
    </source>
</evidence>
<dbReference type="Pfam" id="PF12667">
    <property type="entry name" value="NigD_N"/>
    <property type="match status" value="1"/>
</dbReference>
<evidence type="ECO:0000313" key="3">
    <source>
        <dbReference type="EMBL" id="CEA16754.1"/>
    </source>
</evidence>
<feature type="domain" description="NigD-like N-terminal OB" evidence="1">
    <location>
        <begin position="36"/>
        <end position="100"/>
    </location>
</feature>
<organism evidence="3 4">
    <name type="scientific">Fermentimonas caenicola</name>
    <dbReference type="NCBI Taxonomy" id="1562970"/>
    <lineage>
        <taxon>Bacteria</taxon>
        <taxon>Pseudomonadati</taxon>
        <taxon>Bacteroidota</taxon>
        <taxon>Bacteroidia</taxon>
        <taxon>Bacteroidales</taxon>
        <taxon>Dysgonomonadaceae</taxon>
        <taxon>Fermentimonas</taxon>
    </lineage>
</organism>
<reference evidence="3 4" key="1">
    <citation type="submission" date="2014-08" db="EMBL/GenBank/DDBJ databases">
        <authorList>
            <person name="Wibberg D."/>
        </authorList>
    </citation>
    <scope>NUCLEOTIDE SEQUENCE [LARGE SCALE GENOMIC DNA]</scope>
    <source>
        <strain evidence="4">ING2-E5B</strain>
    </source>
</reference>
<proteinExistence type="predicted"/>
<protein>
    <submittedName>
        <fullName evidence="3">Putative membrane protein</fullName>
    </submittedName>
</protein>
<evidence type="ECO:0000259" key="2">
    <source>
        <dbReference type="Pfam" id="PF17415"/>
    </source>
</evidence>
<dbReference type="Gene3D" id="2.40.50.500">
    <property type="entry name" value="NigD-like N-terminal OB domain"/>
    <property type="match status" value="1"/>
</dbReference>
<dbReference type="Pfam" id="PF17415">
    <property type="entry name" value="NigD_C"/>
    <property type="match status" value="1"/>
</dbReference>
<dbReference type="OrthoDB" id="1097285at2"/>
<dbReference type="HOGENOM" id="CLU_097801_0_0_10"/>
<dbReference type="InterPro" id="IPR038179">
    <property type="entry name" value="NigD-like_N_sf"/>
</dbReference>
<dbReference type="EMBL" id="LN515532">
    <property type="protein sequence ID" value="CEA16754.1"/>
    <property type="molecule type" value="Genomic_DNA"/>
</dbReference>
<evidence type="ECO:0000313" key="4">
    <source>
        <dbReference type="Proteomes" id="UP000032417"/>
    </source>
</evidence>
<dbReference type="Proteomes" id="UP000032417">
    <property type="component" value="Chromosome 1"/>
</dbReference>
<sequence length="251" mass="28677">MQKKLFIIGLAIIGILLINTGCDDNSKSLGNFGIDIATIINEGDNAYSLQLDNGKRLWPAAKAVNFLPTNHQRVLVNYTILSDQKDGYDHYVKINDIWKILTKPVIELNAHNEEIIGDDPIKTNSIWISGDYLNASFMFNYGGKQPHAINLVENKLRPDTDKDVIELEFRHNAYESQSDKLYEGFVCFDLRPLRVMNSDSVMISVKVKEWTDKTYSDTREKIYDVVYRYNQPALQAGTEIPIPVTTSDEYY</sequence>
<dbReference type="InterPro" id="IPR035376">
    <property type="entry name" value="NigD_C"/>
</dbReference>
<dbReference type="AlphaFoldDB" id="A0A098C1J3"/>
<dbReference type="InterPro" id="IPR024299">
    <property type="entry name" value="NigD-like_OB_dom"/>
</dbReference>
<name>A0A098C1J3_9BACT</name>
<dbReference type="KEGG" id="pbt:ING2E5B_2025"/>
<dbReference type="InterPro" id="IPR038143">
    <property type="entry name" value="NigD-like_C_dom_sf"/>
</dbReference>